<keyword evidence="2" id="KW-0012">Acyltransferase</keyword>
<proteinExistence type="predicted"/>
<gene>
    <name evidence="4" type="ORF">BBD41_10180</name>
</gene>
<dbReference type="Pfam" id="PF13508">
    <property type="entry name" value="Acetyltransf_7"/>
    <property type="match status" value="1"/>
</dbReference>
<dbReference type="CDD" id="cd04301">
    <property type="entry name" value="NAT_SF"/>
    <property type="match status" value="2"/>
</dbReference>
<dbReference type="RefSeq" id="WP_099477526.1">
    <property type="nucleotide sequence ID" value="NZ_CP016809.1"/>
</dbReference>
<feature type="domain" description="N-acetyltransferase" evidence="3">
    <location>
        <begin position="184"/>
        <end position="319"/>
    </location>
</feature>
<dbReference type="PROSITE" id="PS51186">
    <property type="entry name" value="GNAT"/>
    <property type="match status" value="2"/>
</dbReference>
<evidence type="ECO:0000256" key="2">
    <source>
        <dbReference type="ARBA" id="ARBA00023315"/>
    </source>
</evidence>
<dbReference type="PANTHER" id="PTHR43420:SF12">
    <property type="entry name" value="N-ACETYLTRANSFERASE DOMAIN-CONTAINING PROTEIN"/>
    <property type="match status" value="1"/>
</dbReference>
<evidence type="ECO:0000256" key="1">
    <source>
        <dbReference type="ARBA" id="ARBA00022679"/>
    </source>
</evidence>
<sequence length="319" mass="35763">MVSGIIYRSYRPGDEEGIIALWNVCLTGDPVTRLRFRNLVLLDPNFDPEGLRVAEEEGAITGALYAVRRKLPMIGTELEPEHGWITFFGTAPSSRRQGIAKRLLEEAEAFLRRHGRSKVFFSSYAPNYIVPGIDGESYPEGLAFLQAAGFTRNYTAAAMNRSLVDFRVPPDVEELKRQREREGFTFGAASDSDLVELISFATDVFNPDWGRAIREGLLQRLQTDQILIARDRGKLVGFCLHGGYEGVAERFGPFGVDPSMQGKGLGKILLYDCLALMRAQGLHGAWFLWTGEQSPAGHLYRRAGFQITRRFDIMSKSLY</sequence>
<accession>A0A1B2DYX5</accession>
<dbReference type="EMBL" id="CP016809">
    <property type="protein sequence ID" value="ANY72925.1"/>
    <property type="molecule type" value="Genomic_DNA"/>
</dbReference>
<evidence type="ECO:0000313" key="4">
    <source>
        <dbReference type="EMBL" id="ANY72925.1"/>
    </source>
</evidence>
<organism evidence="4">
    <name type="scientific">Paenibacillus ihbetae</name>
    <dbReference type="NCBI Taxonomy" id="1870820"/>
    <lineage>
        <taxon>Bacteria</taxon>
        <taxon>Bacillati</taxon>
        <taxon>Bacillota</taxon>
        <taxon>Bacilli</taxon>
        <taxon>Bacillales</taxon>
        <taxon>Paenibacillaceae</taxon>
        <taxon>Paenibacillus</taxon>
    </lineage>
</organism>
<dbReference type="GO" id="GO:0016747">
    <property type="term" value="F:acyltransferase activity, transferring groups other than amino-acyl groups"/>
    <property type="evidence" value="ECO:0007669"/>
    <property type="project" value="InterPro"/>
</dbReference>
<protein>
    <submittedName>
        <fullName evidence="4">GNAT family N-acetyltransferase</fullName>
    </submittedName>
</protein>
<dbReference type="KEGG" id="pib:BBD41_10180"/>
<dbReference type="InterPro" id="IPR016181">
    <property type="entry name" value="Acyl_CoA_acyltransferase"/>
</dbReference>
<name>A0A1B2DYX5_9BACL</name>
<dbReference type="Gene3D" id="3.40.630.30">
    <property type="match status" value="2"/>
</dbReference>
<dbReference type="PANTHER" id="PTHR43420">
    <property type="entry name" value="ACETYLTRANSFERASE"/>
    <property type="match status" value="1"/>
</dbReference>
<keyword evidence="1 4" id="KW-0808">Transferase</keyword>
<dbReference type="InterPro" id="IPR050680">
    <property type="entry name" value="YpeA/RimI_acetyltransf"/>
</dbReference>
<dbReference type="SUPFAM" id="SSF55729">
    <property type="entry name" value="Acyl-CoA N-acyltransferases (Nat)"/>
    <property type="match status" value="2"/>
</dbReference>
<dbReference type="InterPro" id="IPR000182">
    <property type="entry name" value="GNAT_dom"/>
</dbReference>
<feature type="domain" description="N-acetyltransferase" evidence="3">
    <location>
        <begin position="5"/>
        <end position="179"/>
    </location>
</feature>
<dbReference type="Pfam" id="PF00583">
    <property type="entry name" value="Acetyltransf_1"/>
    <property type="match status" value="1"/>
</dbReference>
<reference evidence="4" key="1">
    <citation type="submission" date="2016-08" db="EMBL/GenBank/DDBJ databases">
        <title>Complete Genome Seqeunce of Paenibacillus sp. nov. IHBB 9852 from high altitute lake of Indian trans-Himalayas.</title>
        <authorList>
            <person name="Kiran S."/>
            <person name="Swarnkar M.K."/>
            <person name="Rana A."/>
            <person name="Tewari R."/>
            <person name="Gulati A."/>
        </authorList>
    </citation>
    <scope>NUCLEOTIDE SEQUENCE [LARGE SCALE GENOMIC DNA]</scope>
    <source>
        <strain evidence="4">IHBB 9852</strain>
    </source>
</reference>
<evidence type="ECO:0000259" key="3">
    <source>
        <dbReference type="PROSITE" id="PS51186"/>
    </source>
</evidence>
<dbReference type="AlphaFoldDB" id="A0A1B2DYX5"/>